<name>A0ABS7UFB7_9ACTN</name>
<dbReference type="PANTHER" id="PTHR31527">
    <property type="entry name" value="RE64534P"/>
    <property type="match status" value="1"/>
</dbReference>
<dbReference type="NCBIfam" id="TIGR03425">
    <property type="entry name" value="urea_degr_2"/>
    <property type="match status" value="1"/>
</dbReference>
<protein>
    <submittedName>
        <fullName evidence="3">Urea carboxylase-associated family protein</fullName>
    </submittedName>
</protein>
<dbReference type="InterPro" id="IPR018959">
    <property type="entry name" value="DUF1989"/>
</dbReference>
<evidence type="ECO:0000256" key="1">
    <source>
        <dbReference type="SAM" id="MobiDB-lite"/>
    </source>
</evidence>
<feature type="region of interest" description="Disordered" evidence="1">
    <location>
        <begin position="144"/>
        <end position="163"/>
    </location>
</feature>
<feature type="region of interest" description="Disordered" evidence="1">
    <location>
        <begin position="1"/>
        <end position="45"/>
    </location>
</feature>
<dbReference type="Pfam" id="PF09347">
    <property type="entry name" value="DUF1989"/>
    <property type="match status" value="1"/>
</dbReference>
<dbReference type="Proteomes" id="UP000780875">
    <property type="component" value="Unassembled WGS sequence"/>
</dbReference>
<evidence type="ECO:0000313" key="4">
    <source>
        <dbReference type="Proteomes" id="UP000780875"/>
    </source>
</evidence>
<proteinExistence type="predicted"/>
<dbReference type="PANTHER" id="PTHR31527:SF0">
    <property type="entry name" value="RE64534P"/>
    <property type="match status" value="1"/>
</dbReference>
<keyword evidence="4" id="KW-1185">Reference proteome</keyword>
<comment type="caution">
    <text evidence="3">The sequence shown here is derived from an EMBL/GenBank/DDBJ whole genome shotgun (WGS) entry which is preliminary data.</text>
</comment>
<reference evidence="3 4" key="1">
    <citation type="submission" date="2021-09" db="EMBL/GenBank/DDBJ databases">
        <title>Whole genome sequence of Nocardioides sp. GBK3QG-3.</title>
        <authorList>
            <person name="Tuo L."/>
        </authorList>
    </citation>
    <scope>NUCLEOTIDE SEQUENCE [LARGE SCALE GENOMIC DNA]</scope>
    <source>
        <strain evidence="3 4">GBK3QG-3</strain>
    </source>
</reference>
<feature type="compositionally biased region" description="Low complexity" evidence="1">
    <location>
        <begin position="1"/>
        <end position="13"/>
    </location>
</feature>
<dbReference type="InterPro" id="IPR017792">
    <property type="entry name" value="UAAP1"/>
</dbReference>
<evidence type="ECO:0000313" key="3">
    <source>
        <dbReference type="EMBL" id="MBZ5739347.1"/>
    </source>
</evidence>
<evidence type="ECO:0000259" key="2">
    <source>
        <dbReference type="Pfam" id="PF09347"/>
    </source>
</evidence>
<dbReference type="EMBL" id="JAIQZJ010000008">
    <property type="protein sequence ID" value="MBZ5739347.1"/>
    <property type="molecule type" value="Genomic_DNA"/>
</dbReference>
<sequence>MTQQTSGTATTAGAREHARAQEGTVVANGPTVPAATWPSPPADVDPDRVVWAERIAGGGYGHRVLARGTTVRLTDLEGDACAHVLLYNADMPWERLNVADTVKVQWQVYSAGGQLLLSDQARVLASVTEAAAGHHDAIFGTSTQARNEERYGDGAPEGPSPAGRELFTLAASKHGLGRRDLPPSVSFFQGVRVDDTGRPHFEGSAGPGATVVLRTEMPVVLLVANSAHPLDPREAYTSTPLEVVAWRDAATTPADPLWSATPEGRRAFENTHDYLKGRGLA</sequence>
<gene>
    <name evidence="3" type="ORF">K8U61_14325</name>
</gene>
<organism evidence="3 4">
    <name type="scientific">Nocardioides mangrovi</name>
    <dbReference type="NCBI Taxonomy" id="2874580"/>
    <lineage>
        <taxon>Bacteria</taxon>
        <taxon>Bacillati</taxon>
        <taxon>Actinomycetota</taxon>
        <taxon>Actinomycetes</taxon>
        <taxon>Propionibacteriales</taxon>
        <taxon>Nocardioidaceae</taxon>
        <taxon>Nocardioides</taxon>
    </lineage>
</organism>
<dbReference type="RefSeq" id="WP_224123718.1">
    <property type="nucleotide sequence ID" value="NZ_JAIQZJ010000008.1"/>
</dbReference>
<feature type="domain" description="DUF1989" evidence="2">
    <location>
        <begin position="54"/>
        <end position="220"/>
    </location>
</feature>
<accession>A0ABS7UFB7</accession>